<evidence type="ECO:0000259" key="5">
    <source>
        <dbReference type="PROSITE" id="PS50994"/>
    </source>
</evidence>
<feature type="transmembrane region" description="Helical" evidence="4">
    <location>
        <begin position="256"/>
        <end position="274"/>
    </location>
</feature>
<dbReference type="Proteomes" id="UP000325315">
    <property type="component" value="Unassembled WGS sequence"/>
</dbReference>
<dbReference type="GO" id="GO:0046872">
    <property type="term" value="F:metal ion binding"/>
    <property type="evidence" value="ECO:0007669"/>
    <property type="project" value="UniProtKB-KW"/>
</dbReference>
<evidence type="ECO:0000313" key="7">
    <source>
        <dbReference type="Proteomes" id="UP000325315"/>
    </source>
</evidence>
<dbReference type="InterPro" id="IPR001584">
    <property type="entry name" value="Integrase_cat-core"/>
</dbReference>
<keyword evidence="1" id="KW-0645">Protease</keyword>
<dbReference type="GO" id="GO:0006508">
    <property type="term" value="P:proteolysis"/>
    <property type="evidence" value="ECO:0007669"/>
    <property type="project" value="UniProtKB-KW"/>
</dbReference>
<dbReference type="Pfam" id="PF07727">
    <property type="entry name" value="RVT_2"/>
    <property type="match status" value="1"/>
</dbReference>
<dbReference type="AlphaFoldDB" id="A0A5B6WID6"/>
<organism evidence="6 7">
    <name type="scientific">Gossypium australe</name>
    <dbReference type="NCBI Taxonomy" id="47621"/>
    <lineage>
        <taxon>Eukaryota</taxon>
        <taxon>Viridiplantae</taxon>
        <taxon>Streptophyta</taxon>
        <taxon>Embryophyta</taxon>
        <taxon>Tracheophyta</taxon>
        <taxon>Spermatophyta</taxon>
        <taxon>Magnoliopsida</taxon>
        <taxon>eudicotyledons</taxon>
        <taxon>Gunneridae</taxon>
        <taxon>Pentapetalae</taxon>
        <taxon>rosids</taxon>
        <taxon>malvids</taxon>
        <taxon>Malvales</taxon>
        <taxon>Malvaceae</taxon>
        <taxon>Malvoideae</taxon>
        <taxon>Gossypium</taxon>
    </lineage>
</organism>
<evidence type="ECO:0000256" key="4">
    <source>
        <dbReference type="SAM" id="Phobius"/>
    </source>
</evidence>
<dbReference type="InterPro" id="IPR039537">
    <property type="entry name" value="Retrotran_Ty1/copia-like"/>
</dbReference>
<comment type="caution">
    <text evidence="6">The sequence shown here is derived from an EMBL/GenBank/DDBJ whole genome shotgun (WGS) entry which is preliminary data.</text>
</comment>
<protein>
    <submittedName>
        <fullName evidence="6">Retrovirus-related Pol polyprotein from transposon TNT 1-94</fullName>
    </submittedName>
</protein>
<feature type="transmembrane region" description="Helical" evidence="4">
    <location>
        <begin position="294"/>
        <end position="311"/>
    </location>
</feature>
<dbReference type="InterPro" id="IPR012337">
    <property type="entry name" value="RNaseH-like_sf"/>
</dbReference>
<evidence type="ECO:0000256" key="2">
    <source>
        <dbReference type="ARBA" id="ARBA00022723"/>
    </source>
</evidence>
<keyword evidence="4" id="KW-0472">Membrane</keyword>
<reference evidence="7" key="1">
    <citation type="journal article" date="2019" name="Plant Biotechnol. J.">
        <title>Genome sequencing of the Australian wild diploid species Gossypium australe highlights disease resistance and delayed gland morphogenesis.</title>
        <authorList>
            <person name="Cai Y."/>
            <person name="Cai X."/>
            <person name="Wang Q."/>
            <person name="Wang P."/>
            <person name="Zhang Y."/>
            <person name="Cai C."/>
            <person name="Xu Y."/>
            <person name="Wang K."/>
            <person name="Zhou Z."/>
            <person name="Wang C."/>
            <person name="Geng S."/>
            <person name="Li B."/>
            <person name="Dong Q."/>
            <person name="Hou Y."/>
            <person name="Wang H."/>
            <person name="Ai P."/>
            <person name="Liu Z."/>
            <person name="Yi F."/>
            <person name="Sun M."/>
            <person name="An G."/>
            <person name="Cheng J."/>
            <person name="Zhang Y."/>
            <person name="Shi Q."/>
            <person name="Xie Y."/>
            <person name="Shi X."/>
            <person name="Chang Y."/>
            <person name="Huang F."/>
            <person name="Chen Y."/>
            <person name="Hong S."/>
            <person name="Mi L."/>
            <person name="Sun Q."/>
            <person name="Zhang L."/>
            <person name="Zhou B."/>
            <person name="Peng R."/>
            <person name="Zhang X."/>
            <person name="Liu F."/>
        </authorList>
    </citation>
    <scope>NUCLEOTIDE SEQUENCE [LARGE SCALE GENOMIC DNA]</scope>
    <source>
        <strain evidence="7">cv. PA1801</strain>
    </source>
</reference>
<dbReference type="PROSITE" id="PS50994">
    <property type="entry name" value="INTEGRASE"/>
    <property type="match status" value="1"/>
</dbReference>
<evidence type="ECO:0000313" key="6">
    <source>
        <dbReference type="EMBL" id="KAA3480936.1"/>
    </source>
</evidence>
<dbReference type="PANTHER" id="PTHR42648">
    <property type="entry name" value="TRANSPOSASE, PUTATIVE-RELATED"/>
    <property type="match status" value="1"/>
</dbReference>
<keyword evidence="4" id="KW-1133">Transmembrane helix</keyword>
<evidence type="ECO:0000256" key="3">
    <source>
        <dbReference type="ARBA" id="ARBA00022801"/>
    </source>
</evidence>
<gene>
    <name evidence="6" type="ORF">EPI10_021340</name>
</gene>
<dbReference type="EMBL" id="SMMG02000003">
    <property type="protein sequence ID" value="KAA3480936.1"/>
    <property type="molecule type" value="Genomic_DNA"/>
</dbReference>
<dbReference type="Gene3D" id="3.30.420.10">
    <property type="entry name" value="Ribonuclease H-like superfamily/Ribonuclease H"/>
    <property type="match status" value="1"/>
</dbReference>
<keyword evidence="2" id="KW-0479">Metal-binding</keyword>
<dbReference type="SUPFAM" id="SSF53098">
    <property type="entry name" value="Ribonuclease H-like"/>
    <property type="match status" value="1"/>
</dbReference>
<keyword evidence="3" id="KW-0378">Hydrolase</keyword>
<accession>A0A5B6WID6</accession>
<dbReference type="Pfam" id="PF22936">
    <property type="entry name" value="Pol_BBD"/>
    <property type="match status" value="1"/>
</dbReference>
<dbReference type="InterPro" id="IPR036397">
    <property type="entry name" value="RNaseH_sf"/>
</dbReference>
<dbReference type="GO" id="GO:0008233">
    <property type="term" value="F:peptidase activity"/>
    <property type="evidence" value="ECO:0007669"/>
    <property type="project" value="UniProtKB-KW"/>
</dbReference>
<keyword evidence="7" id="KW-1185">Reference proteome</keyword>
<dbReference type="GO" id="GO:0003676">
    <property type="term" value="F:nucleic acid binding"/>
    <property type="evidence" value="ECO:0007669"/>
    <property type="project" value="InterPro"/>
</dbReference>
<dbReference type="InterPro" id="IPR013103">
    <property type="entry name" value="RVT_2"/>
</dbReference>
<sequence>MTRVSIGNGELVPISSIGSSTLLAGSRLLHLRSVLYVPNVCKNLLSVGQFERDNAVYFEFHPLLCFVKVIQTKTTLLVGHMHNSLYRFDVSHAAPSKAPTKLVGAQKFSFALFNSAQLTSSSMLWHARLGHPCNNILSHMLQRDWGGEYRALSSELSRLGIQHKITCPHTSEQNGVAERKHKQVIDMCLTLLAQTSMPLKFWSYAFAYAVHLANRLPIPILQQCIPYEKLYNLQPTYSQLKVLALIRRITSASIKMVAFLFRDMLCLMSLSILLQMDSLHSHLWPIFGQTIRNLISLWFYLLTIVFLWYLLPQGQVAVLLRLIHPLVNMEIPQQQLVFLPWLISLMLLRGNPSMSTFILCRLGQRVASTSLSPDWIVAAQVEYNALLSNHTWNLVPLPEGRRVVGCKWIFRVKKHDDGSVARYKGRLVVKGYLQVGVDFQETFSPVVKPTTIRVVLALAISFDGLPGKSTLTTHF</sequence>
<dbReference type="InterPro" id="IPR054722">
    <property type="entry name" value="PolX-like_BBD"/>
</dbReference>
<dbReference type="PANTHER" id="PTHR42648:SF26">
    <property type="entry name" value="INTEGRASE CATALYTIC DOMAIN-CONTAINING PROTEIN"/>
    <property type="match status" value="1"/>
</dbReference>
<dbReference type="OrthoDB" id="998461at2759"/>
<dbReference type="GO" id="GO:0015074">
    <property type="term" value="P:DNA integration"/>
    <property type="evidence" value="ECO:0007669"/>
    <property type="project" value="InterPro"/>
</dbReference>
<name>A0A5B6WID6_9ROSI</name>
<proteinExistence type="predicted"/>
<keyword evidence="4" id="KW-0812">Transmembrane</keyword>
<evidence type="ECO:0000256" key="1">
    <source>
        <dbReference type="ARBA" id="ARBA00022670"/>
    </source>
</evidence>
<feature type="domain" description="Integrase catalytic" evidence="5">
    <location>
        <begin position="78"/>
        <end position="234"/>
    </location>
</feature>